<dbReference type="EMBL" id="GBRH01277527">
    <property type="protein sequence ID" value="JAD20368.1"/>
    <property type="molecule type" value="Transcribed_RNA"/>
</dbReference>
<name>A0A0A8Y5W3_ARUDO</name>
<reference evidence="1" key="1">
    <citation type="submission" date="2014-09" db="EMBL/GenBank/DDBJ databases">
        <authorList>
            <person name="Magalhaes I.L.F."/>
            <person name="Oliveira U."/>
            <person name="Santos F.R."/>
            <person name="Vidigal T.H.D.A."/>
            <person name="Brescovit A.D."/>
            <person name="Santos A.J."/>
        </authorList>
    </citation>
    <scope>NUCLEOTIDE SEQUENCE</scope>
    <source>
        <tissue evidence="1">Shoot tissue taken approximately 20 cm above the soil surface</tissue>
    </source>
</reference>
<proteinExistence type="predicted"/>
<evidence type="ECO:0000313" key="1">
    <source>
        <dbReference type="EMBL" id="JAD20368.1"/>
    </source>
</evidence>
<organism evidence="1">
    <name type="scientific">Arundo donax</name>
    <name type="common">Giant reed</name>
    <name type="synonym">Donax arundinaceus</name>
    <dbReference type="NCBI Taxonomy" id="35708"/>
    <lineage>
        <taxon>Eukaryota</taxon>
        <taxon>Viridiplantae</taxon>
        <taxon>Streptophyta</taxon>
        <taxon>Embryophyta</taxon>
        <taxon>Tracheophyta</taxon>
        <taxon>Spermatophyta</taxon>
        <taxon>Magnoliopsida</taxon>
        <taxon>Liliopsida</taxon>
        <taxon>Poales</taxon>
        <taxon>Poaceae</taxon>
        <taxon>PACMAD clade</taxon>
        <taxon>Arundinoideae</taxon>
        <taxon>Arundineae</taxon>
        <taxon>Arundo</taxon>
    </lineage>
</organism>
<accession>A0A0A8Y5W3</accession>
<protein>
    <submittedName>
        <fullName evidence="1">Uncharacterized protein</fullName>
    </submittedName>
</protein>
<sequence>MIKTPEICLHLFRNEKQHLEMKPDIFKNIPNQRSMVPSLSELLCINWTANI</sequence>
<dbReference type="AlphaFoldDB" id="A0A0A8Y5W3"/>
<reference evidence="1" key="2">
    <citation type="journal article" date="2015" name="Data Brief">
        <title>Shoot transcriptome of the giant reed, Arundo donax.</title>
        <authorList>
            <person name="Barrero R.A."/>
            <person name="Guerrero F.D."/>
            <person name="Moolhuijzen P."/>
            <person name="Goolsby J.A."/>
            <person name="Tidwell J."/>
            <person name="Bellgard S.E."/>
            <person name="Bellgard M.I."/>
        </authorList>
    </citation>
    <scope>NUCLEOTIDE SEQUENCE</scope>
    <source>
        <tissue evidence="1">Shoot tissue taken approximately 20 cm above the soil surface</tissue>
    </source>
</reference>